<dbReference type="GO" id="GO:0045252">
    <property type="term" value="C:oxoglutarate dehydrogenase complex"/>
    <property type="evidence" value="ECO:0007669"/>
    <property type="project" value="TreeGrafter"/>
</dbReference>
<feature type="compositionally biased region" description="Low complexity" evidence="5">
    <location>
        <begin position="201"/>
        <end position="221"/>
    </location>
</feature>
<proteinExistence type="inferred from homology"/>
<dbReference type="Pfam" id="PF02779">
    <property type="entry name" value="Transket_pyr"/>
    <property type="match status" value="1"/>
</dbReference>
<evidence type="ECO:0000256" key="2">
    <source>
        <dbReference type="ARBA" id="ARBA00006936"/>
    </source>
</evidence>
<evidence type="ECO:0000259" key="6">
    <source>
        <dbReference type="Pfam" id="PF02779"/>
    </source>
</evidence>
<evidence type="ECO:0000256" key="5">
    <source>
        <dbReference type="SAM" id="MobiDB-lite"/>
    </source>
</evidence>
<keyword evidence="3" id="KW-0560">Oxidoreductase</keyword>
<accession>A0A8J4YDQ1</accession>
<dbReference type="AlphaFoldDB" id="A0A8J4YDQ1"/>
<evidence type="ECO:0000256" key="3">
    <source>
        <dbReference type="ARBA" id="ARBA00023002"/>
    </source>
</evidence>
<dbReference type="SUPFAM" id="SSF52518">
    <property type="entry name" value="Thiamin diphosphate-binding fold (THDP-binding)"/>
    <property type="match status" value="1"/>
</dbReference>
<name>A0A8J4YDQ1_CHIOP</name>
<feature type="region of interest" description="Disordered" evidence="5">
    <location>
        <begin position="200"/>
        <end position="221"/>
    </location>
</feature>
<dbReference type="Gene3D" id="3.40.50.12470">
    <property type="match status" value="1"/>
</dbReference>
<keyword evidence="4" id="KW-0786">Thiamine pyrophosphate</keyword>
<keyword evidence="8" id="KW-1185">Reference proteome</keyword>
<comment type="similarity">
    <text evidence="2">Belongs to the alpha-ketoglutarate dehydrogenase family.</text>
</comment>
<dbReference type="GO" id="GO:0030976">
    <property type="term" value="F:thiamine pyrophosphate binding"/>
    <property type="evidence" value="ECO:0007669"/>
    <property type="project" value="InterPro"/>
</dbReference>
<dbReference type="EMBL" id="JACEEZ010010445">
    <property type="protein sequence ID" value="KAG0721821.1"/>
    <property type="molecule type" value="Genomic_DNA"/>
</dbReference>
<evidence type="ECO:0000313" key="7">
    <source>
        <dbReference type="EMBL" id="KAG0721821.1"/>
    </source>
</evidence>
<comment type="caution">
    <text evidence="7">The sequence shown here is derived from an EMBL/GenBank/DDBJ whole genome shotgun (WGS) entry which is preliminary data.</text>
</comment>
<dbReference type="GO" id="GO:0006099">
    <property type="term" value="P:tricarboxylic acid cycle"/>
    <property type="evidence" value="ECO:0007669"/>
    <property type="project" value="TreeGrafter"/>
</dbReference>
<dbReference type="GO" id="GO:0005739">
    <property type="term" value="C:mitochondrion"/>
    <property type="evidence" value="ECO:0007669"/>
    <property type="project" value="TreeGrafter"/>
</dbReference>
<dbReference type="GO" id="GO:0004591">
    <property type="term" value="F:oxoglutarate dehydrogenase (succinyl-transferring) activity"/>
    <property type="evidence" value="ECO:0007669"/>
    <property type="project" value="TreeGrafter"/>
</dbReference>
<dbReference type="PANTHER" id="PTHR23152:SF4">
    <property type="entry name" value="2-OXOADIPATE DEHYDROGENASE COMPLEX COMPONENT E1"/>
    <property type="match status" value="1"/>
</dbReference>
<evidence type="ECO:0000256" key="4">
    <source>
        <dbReference type="ARBA" id="ARBA00023052"/>
    </source>
</evidence>
<evidence type="ECO:0000256" key="1">
    <source>
        <dbReference type="ARBA" id="ARBA00001964"/>
    </source>
</evidence>
<organism evidence="7 8">
    <name type="scientific">Chionoecetes opilio</name>
    <name type="common">Atlantic snow crab</name>
    <name type="synonym">Cancer opilio</name>
    <dbReference type="NCBI Taxonomy" id="41210"/>
    <lineage>
        <taxon>Eukaryota</taxon>
        <taxon>Metazoa</taxon>
        <taxon>Ecdysozoa</taxon>
        <taxon>Arthropoda</taxon>
        <taxon>Crustacea</taxon>
        <taxon>Multicrustacea</taxon>
        <taxon>Malacostraca</taxon>
        <taxon>Eumalacostraca</taxon>
        <taxon>Eucarida</taxon>
        <taxon>Decapoda</taxon>
        <taxon>Pleocyemata</taxon>
        <taxon>Brachyura</taxon>
        <taxon>Eubrachyura</taxon>
        <taxon>Majoidea</taxon>
        <taxon>Majidae</taxon>
        <taxon>Chionoecetes</taxon>
    </lineage>
</organism>
<dbReference type="InterPro" id="IPR005475">
    <property type="entry name" value="Transketolase-like_Pyr-bd"/>
</dbReference>
<dbReference type="Proteomes" id="UP000770661">
    <property type="component" value="Unassembled WGS sequence"/>
</dbReference>
<dbReference type="InterPro" id="IPR011603">
    <property type="entry name" value="2oxoglutarate_DH_E1"/>
</dbReference>
<comment type="cofactor">
    <cofactor evidence="1">
        <name>thiamine diphosphate</name>
        <dbReference type="ChEBI" id="CHEBI:58937"/>
    </cofactor>
</comment>
<sequence>MVEILARVQKSRTSFAASAALCCTRQVREDPGGGVLCRQDGDRVFNKHWIDSPWSGFFEGKDPLRASPTGVHEDTITHICRRFSSARPMPVILSSTEASSASLTAVAFGSLLKRAPRAALRPGLERGTFSHRHHVLHHQKVDKSQYTVLANLYPDQAPYTVCNSSLSEYAVLGFELGFSMTNPNALVIWEAQFGDFHNTTRASSTSSLPPGSPSGSARLAW</sequence>
<feature type="domain" description="Transketolase-like pyrimidine-binding" evidence="6">
    <location>
        <begin position="107"/>
        <end position="203"/>
    </location>
</feature>
<reference evidence="7" key="1">
    <citation type="submission" date="2020-07" db="EMBL/GenBank/DDBJ databases">
        <title>The High-quality genome of the commercially important snow crab, Chionoecetes opilio.</title>
        <authorList>
            <person name="Jeong J.-H."/>
            <person name="Ryu S."/>
        </authorList>
    </citation>
    <scope>NUCLEOTIDE SEQUENCE</scope>
    <source>
        <strain evidence="7">MADBK_172401_WGS</strain>
        <tissue evidence="7">Digestive gland</tissue>
    </source>
</reference>
<gene>
    <name evidence="7" type="primary">ogdh-1</name>
    <name evidence="7" type="ORF">GWK47_045659</name>
</gene>
<evidence type="ECO:0000313" key="8">
    <source>
        <dbReference type="Proteomes" id="UP000770661"/>
    </source>
</evidence>
<dbReference type="OrthoDB" id="413077at2759"/>
<protein>
    <submittedName>
        <fullName evidence="7">OGDH, mitochondrial</fullName>
    </submittedName>
</protein>
<dbReference type="PANTHER" id="PTHR23152">
    <property type="entry name" value="2-OXOGLUTARATE DEHYDROGENASE"/>
    <property type="match status" value="1"/>
</dbReference>
<dbReference type="InterPro" id="IPR029061">
    <property type="entry name" value="THDP-binding"/>
</dbReference>